<keyword evidence="2" id="KW-0378">Hydrolase</keyword>
<organism evidence="9 10">
    <name type="scientific">Ohtaekwangia kribbensis</name>
    <dbReference type="NCBI Taxonomy" id="688913"/>
    <lineage>
        <taxon>Bacteria</taxon>
        <taxon>Pseudomonadati</taxon>
        <taxon>Bacteroidota</taxon>
        <taxon>Cytophagia</taxon>
        <taxon>Cytophagales</taxon>
        <taxon>Fulvivirgaceae</taxon>
        <taxon>Ohtaekwangia</taxon>
    </lineage>
</organism>
<keyword evidence="10" id="KW-1185">Reference proteome</keyword>
<name>A0ABW3K9T9_9BACT</name>
<dbReference type="InterPro" id="IPR026341">
    <property type="entry name" value="T9SS_type_B"/>
</dbReference>
<comment type="caution">
    <text evidence="9">The sequence shown here is derived from an EMBL/GenBank/DDBJ whole genome shotgun (WGS) entry which is preliminary data.</text>
</comment>
<evidence type="ECO:0000256" key="5">
    <source>
        <dbReference type="ARBA" id="ARBA00023326"/>
    </source>
</evidence>
<feature type="domain" description="Bacterial repeat" evidence="8">
    <location>
        <begin position="1167"/>
        <end position="1233"/>
    </location>
</feature>
<dbReference type="Proteomes" id="UP001597112">
    <property type="component" value="Unassembled WGS sequence"/>
</dbReference>
<comment type="similarity">
    <text evidence="6">Belongs to the glycosyl hydrolase 74 family.</text>
</comment>
<feature type="domain" description="Bacterial repeat" evidence="8">
    <location>
        <begin position="876"/>
        <end position="942"/>
    </location>
</feature>
<keyword evidence="7" id="KW-1133">Transmembrane helix</keyword>
<dbReference type="CDD" id="cd15482">
    <property type="entry name" value="Sialidase_non-viral"/>
    <property type="match status" value="1"/>
</dbReference>
<feature type="domain" description="Bacterial repeat" evidence="8">
    <location>
        <begin position="1097"/>
        <end position="1160"/>
    </location>
</feature>
<keyword evidence="5" id="KW-0624">Polysaccharide degradation</keyword>
<dbReference type="NCBIfam" id="TIGR02543">
    <property type="entry name" value="List_Bact_rpt"/>
    <property type="match status" value="6"/>
</dbReference>
<dbReference type="EMBL" id="JBHTKA010000013">
    <property type="protein sequence ID" value="MFD1002770.1"/>
    <property type="molecule type" value="Genomic_DNA"/>
</dbReference>
<dbReference type="InterPro" id="IPR044060">
    <property type="entry name" value="Bacterial_rp_domain"/>
</dbReference>
<dbReference type="InterPro" id="IPR052025">
    <property type="entry name" value="Xyloglucanase_GH74"/>
</dbReference>
<dbReference type="SUPFAM" id="SSF110296">
    <property type="entry name" value="Oligoxyloglucan reducing end-specific cellobiohydrolase"/>
    <property type="match status" value="2"/>
</dbReference>
<feature type="transmembrane region" description="Helical" evidence="7">
    <location>
        <begin position="12"/>
        <end position="33"/>
    </location>
</feature>
<sequence length="1325" mass="137171">MNVRIFIQVYMRVIFTAIFKVLFATFLFLIPLMEGRSQTETYAWSNVALGGGGFVTGIIGHKTSGDVYCRTDVGGAYRWNAANSKWIPLLDWCSEDEVSYQGVEAIALDPQDPNKLYMLVGTSYFNGGKTAILRSSDKGNTFTITEVTDKFKAHGNGIGRGNGERLAVDPNNSNILYCGTRRNGLWKSTNAGATWTLAWDGVTATPNDNGICFVIFDPGSVSGGITQTIYLGVSRLGSTNIYRSTDGGNTFSALSAQLPTAFMPNRAALSGNTLYIAYADGSGPHGHWSEPEPSTNGQVWKFNTSTSTATDITPSTGKAYSGVSVDPANANRVIVSTTNSYGNNQFNTSWGDFIYLSTDGGNTWASKISNTSTFNTNGVGWMAANSGIHWDVSIEFDPMNAAKVRVTSGNGLFTCDNINATNTTWKVDVKGMEETVVLDAISIQGGKFISAVGDQYGAVYSDVYAYPDKNINPTKVSNNGLAYAANNTNRVVRISDKVYYSTDQGATWTQLTSIDGSYGKAALSADGNTILLCPGGESTTYYSTDNGGTWTSTGVTDAKDAFPVADFVNTNKFYIYNRSTGQLLVSTNKGVSFSASASNPGQWGSSRARTVPGNEGHVWVALNGSGLKYTTNSGTSWTTVANVTDCAAVGFGKAAPGATYPAIYIWGTVGGVKGIYRSIDQGAKWIRINDDAHEWGGPGNGNFVMGDMNVYGRVYMSTVGRGLIAGEAPKYKLTATQSPAAGGTVSGAGSYTSGSTVTVTVTPAAGYTFTGWTGDATGSSSSVTVLMNGDKNVTANFQAIKYTLTATASPAAAGTVSGAGSYNSGSTATLTATPAAGYTFTGWTGDATGSTSSITVTMNNNKTVTANFEPTKYTLTATASPSTGGTITGAGSYTIGSTVTLTATPAAGYTFAGWSGDATGSASSVTVTMNGNKTVTATFQEIKYTLATTATPAAGGTVSGAGSYTSGATATLTATPATGYTFTGWSGDATGTATTTTVTMNSNKSVTAIFEVIQAGKYTLATTVSPSAGGTVSGGGSYTSGSTATLTATPATGYTFTGWSGDVTGTSTSVTITMDGDKNVTANFQSQSGTTKYTLAIATSPSDGGNVSGAGSYDAGSVATLTATPASGYTFTGWSGDVTGTDASTTVTMDGDKNVTASFSISSFTLSATVVPSAGGSVTGTGTYTSGTIVTIEAVAASGYTFTGWTGDITGAAASQSVTVNSDMVVEANFQREEDALKIPKLFSPDNRGDVSTEAWNIENAYLLDGCEIVIYNRQGQKVYSSTGYTTPWDGTSNGKPLPDGAYFYVIRRADNSKQTGSVTIARLK</sequence>
<reference evidence="10" key="1">
    <citation type="journal article" date="2019" name="Int. J. Syst. Evol. Microbiol.">
        <title>The Global Catalogue of Microorganisms (GCM) 10K type strain sequencing project: providing services to taxonomists for standard genome sequencing and annotation.</title>
        <authorList>
            <consortium name="The Broad Institute Genomics Platform"/>
            <consortium name="The Broad Institute Genome Sequencing Center for Infectious Disease"/>
            <person name="Wu L."/>
            <person name="Ma J."/>
        </authorList>
    </citation>
    <scope>NUCLEOTIDE SEQUENCE [LARGE SCALE GENOMIC DNA]</scope>
    <source>
        <strain evidence="10">CCUG 58938</strain>
    </source>
</reference>
<feature type="domain" description="Bacterial repeat" evidence="8">
    <location>
        <begin position="805"/>
        <end position="871"/>
    </location>
</feature>
<evidence type="ECO:0000256" key="1">
    <source>
        <dbReference type="ARBA" id="ARBA00022729"/>
    </source>
</evidence>
<keyword evidence="1" id="KW-0732">Signal</keyword>
<dbReference type="PANTHER" id="PTHR43739">
    <property type="entry name" value="XYLOGLUCANASE (EUROFUNG)"/>
    <property type="match status" value="1"/>
</dbReference>
<evidence type="ECO:0000256" key="6">
    <source>
        <dbReference type="ARBA" id="ARBA00037986"/>
    </source>
</evidence>
<evidence type="ECO:0000256" key="2">
    <source>
        <dbReference type="ARBA" id="ARBA00022801"/>
    </source>
</evidence>
<keyword evidence="4" id="KW-0326">Glycosidase</keyword>
<accession>A0ABW3K9T9</accession>
<dbReference type="InterPro" id="IPR015943">
    <property type="entry name" value="WD40/YVTN_repeat-like_dom_sf"/>
</dbReference>
<dbReference type="Pfam" id="PF18998">
    <property type="entry name" value="Flg_new_2"/>
    <property type="match status" value="7"/>
</dbReference>
<evidence type="ECO:0000313" key="9">
    <source>
        <dbReference type="EMBL" id="MFD1002770.1"/>
    </source>
</evidence>
<keyword evidence="7" id="KW-0812">Transmembrane</keyword>
<evidence type="ECO:0000256" key="4">
    <source>
        <dbReference type="ARBA" id="ARBA00023295"/>
    </source>
</evidence>
<feature type="domain" description="Bacterial repeat" evidence="8">
    <location>
        <begin position="734"/>
        <end position="800"/>
    </location>
</feature>
<dbReference type="InterPro" id="IPR013378">
    <property type="entry name" value="InlB-like_B-rpt"/>
</dbReference>
<evidence type="ECO:0000313" key="10">
    <source>
        <dbReference type="Proteomes" id="UP001597112"/>
    </source>
</evidence>
<dbReference type="PANTHER" id="PTHR43739:SF2">
    <property type="entry name" value="OLIGOXYLOGLUCAN-REDUCING END-SPECIFIC XYLOGLUCANASE-RELATED"/>
    <property type="match status" value="1"/>
</dbReference>
<feature type="domain" description="Bacterial repeat" evidence="8">
    <location>
        <begin position="1021"/>
        <end position="1086"/>
    </location>
</feature>
<keyword evidence="7" id="KW-0472">Membrane</keyword>
<dbReference type="RefSeq" id="WP_377584412.1">
    <property type="nucleotide sequence ID" value="NZ_JBHTKA010000013.1"/>
</dbReference>
<evidence type="ECO:0000259" key="8">
    <source>
        <dbReference type="Pfam" id="PF18998"/>
    </source>
</evidence>
<dbReference type="Gene3D" id="2.130.10.10">
    <property type="entry name" value="YVTN repeat-like/Quinoprotein amine dehydrogenase"/>
    <property type="match status" value="2"/>
</dbReference>
<proteinExistence type="inferred from homology"/>
<dbReference type="Pfam" id="PF13585">
    <property type="entry name" value="CHU_C"/>
    <property type="match status" value="1"/>
</dbReference>
<keyword evidence="3" id="KW-0119">Carbohydrate metabolism</keyword>
<evidence type="ECO:0000256" key="7">
    <source>
        <dbReference type="SAM" id="Phobius"/>
    </source>
</evidence>
<protein>
    <submittedName>
        <fullName evidence="9">InlB B-repeat-containing protein</fullName>
    </submittedName>
</protein>
<dbReference type="NCBIfam" id="TIGR04131">
    <property type="entry name" value="Bac_Flav_CTERM"/>
    <property type="match status" value="1"/>
</dbReference>
<gene>
    <name evidence="9" type="ORF">ACFQ21_25820</name>
</gene>
<feature type="domain" description="Bacterial repeat" evidence="8">
    <location>
        <begin position="947"/>
        <end position="1013"/>
    </location>
</feature>
<evidence type="ECO:0000256" key="3">
    <source>
        <dbReference type="ARBA" id="ARBA00023277"/>
    </source>
</evidence>